<organism evidence="11 12">
    <name type="scientific">Veillonella criceti</name>
    <dbReference type="NCBI Taxonomy" id="103891"/>
    <lineage>
        <taxon>Bacteria</taxon>
        <taxon>Bacillati</taxon>
        <taxon>Bacillota</taxon>
        <taxon>Negativicutes</taxon>
        <taxon>Veillonellales</taxon>
        <taxon>Veillonellaceae</taxon>
        <taxon>Veillonella</taxon>
    </lineage>
</organism>
<comment type="similarity">
    <text evidence="5">Belongs to the DEAD box helicase family.</text>
</comment>
<evidence type="ECO:0000256" key="2">
    <source>
        <dbReference type="ARBA" id="ARBA00022801"/>
    </source>
</evidence>
<dbReference type="OrthoDB" id="9805696at2"/>
<dbReference type="EMBL" id="UHIO01000001">
    <property type="protein sequence ID" value="SUP40181.1"/>
    <property type="molecule type" value="Genomic_DNA"/>
</dbReference>
<evidence type="ECO:0000313" key="11">
    <source>
        <dbReference type="EMBL" id="SUP40181.1"/>
    </source>
</evidence>
<keyword evidence="1" id="KW-0547">Nucleotide-binding</keyword>
<evidence type="ECO:0000256" key="4">
    <source>
        <dbReference type="ARBA" id="ARBA00022840"/>
    </source>
</evidence>
<dbReference type="Pfam" id="PF00271">
    <property type="entry name" value="Helicase_C"/>
    <property type="match status" value="1"/>
</dbReference>
<dbReference type="GO" id="GO:0016787">
    <property type="term" value="F:hydrolase activity"/>
    <property type="evidence" value="ECO:0007669"/>
    <property type="project" value="UniProtKB-KW"/>
</dbReference>
<keyword evidence="12" id="KW-1185">Reference proteome</keyword>
<dbReference type="PANTHER" id="PTHR47959:SF1">
    <property type="entry name" value="ATP-DEPENDENT RNA HELICASE DBPA"/>
    <property type="match status" value="1"/>
</dbReference>
<dbReference type="InterPro" id="IPR011545">
    <property type="entry name" value="DEAD/DEAH_box_helicase_dom"/>
</dbReference>
<feature type="domain" description="Helicase ATP-binding" evidence="8">
    <location>
        <begin position="33"/>
        <end position="203"/>
    </location>
</feature>
<dbReference type="SUPFAM" id="SSF52540">
    <property type="entry name" value="P-loop containing nucleoside triphosphate hydrolases"/>
    <property type="match status" value="1"/>
</dbReference>
<dbReference type="InterPro" id="IPR027417">
    <property type="entry name" value="P-loop_NTPase"/>
</dbReference>
<evidence type="ECO:0000256" key="5">
    <source>
        <dbReference type="ARBA" id="ARBA00038437"/>
    </source>
</evidence>
<reference evidence="11 12" key="1">
    <citation type="submission" date="2018-06" db="EMBL/GenBank/DDBJ databases">
        <authorList>
            <consortium name="Pathogen Informatics"/>
            <person name="Doyle S."/>
        </authorList>
    </citation>
    <scope>NUCLEOTIDE SEQUENCE [LARGE SCALE GENOMIC DNA]</scope>
    <source>
        <strain evidence="11 12">NCTC12020</strain>
    </source>
</reference>
<dbReference type="GO" id="GO:0003676">
    <property type="term" value="F:nucleic acid binding"/>
    <property type="evidence" value="ECO:0007669"/>
    <property type="project" value="InterPro"/>
</dbReference>
<evidence type="ECO:0000313" key="12">
    <source>
        <dbReference type="Proteomes" id="UP000255367"/>
    </source>
</evidence>
<dbReference type="InterPro" id="IPR014014">
    <property type="entry name" value="RNA_helicase_DEAD_Q_motif"/>
</dbReference>
<dbReference type="SMART" id="SM00487">
    <property type="entry name" value="DEXDc"/>
    <property type="match status" value="1"/>
</dbReference>
<evidence type="ECO:0000259" key="8">
    <source>
        <dbReference type="PROSITE" id="PS51192"/>
    </source>
</evidence>
<dbReference type="InterPro" id="IPR014001">
    <property type="entry name" value="Helicase_ATP-bd"/>
</dbReference>
<feature type="domain" description="Helicase C-terminal" evidence="9">
    <location>
        <begin position="227"/>
        <end position="376"/>
    </location>
</feature>
<keyword evidence="4" id="KW-0067">ATP-binding</keyword>
<evidence type="ECO:0000256" key="6">
    <source>
        <dbReference type="PROSITE-ProRule" id="PRU00552"/>
    </source>
</evidence>
<evidence type="ECO:0000256" key="1">
    <source>
        <dbReference type="ARBA" id="ARBA00022741"/>
    </source>
</evidence>
<dbReference type="CDD" id="cd00268">
    <property type="entry name" value="DEADc"/>
    <property type="match status" value="1"/>
</dbReference>
<dbReference type="CDD" id="cd18787">
    <property type="entry name" value="SF2_C_DEAD"/>
    <property type="match status" value="1"/>
</dbReference>
<accession>A0A380NGL5</accession>
<dbReference type="GO" id="GO:0003724">
    <property type="term" value="F:RNA helicase activity"/>
    <property type="evidence" value="ECO:0007669"/>
    <property type="project" value="UniProtKB-EC"/>
</dbReference>
<gene>
    <name evidence="11" type="primary">cshA_1</name>
    <name evidence="11" type="ORF">NCTC12020_00235</name>
</gene>
<dbReference type="PROSITE" id="PS51192">
    <property type="entry name" value="HELICASE_ATP_BIND_1"/>
    <property type="match status" value="1"/>
</dbReference>
<evidence type="ECO:0000256" key="7">
    <source>
        <dbReference type="SAM" id="MobiDB-lite"/>
    </source>
</evidence>
<dbReference type="EC" id="3.6.4.13" evidence="11"/>
<dbReference type="Pfam" id="PF00270">
    <property type="entry name" value="DEAD"/>
    <property type="match status" value="1"/>
</dbReference>
<dbReference type="InterPro" id="IPR044742">
    <property type="entry name" value="DEAD/DEAH_RhlB"/>
</dbReference>
<dbReference type="PROSITE" id="PS51195">
    <property type="entry name" value="Q_MOTIF"/>
    <property type="match status" value="1"/>
</dbReference>
<dbReference type="AlphaFoldDB" id="A0A380NGL5"/>
<evidence type="ECO:0000259" key="9">
    <source>
        <dbReference type="PROSITE" id="PS51194"/>
    </source>
</evidence>
<dbReference type="PROSITE" id="PS51194">
    <property type="entry name" value="HELICASE_CTER"/>
    <property type="match status" value="1"/>
</dbReference>
<dbReference type="PANTHER" id="PTHR47959">
    <property type="entry name" value="ATP-DEPENDENT RNA HELICASE RHLE-RELATED"/>
    <property type="match status" value="1"/>
</dbReference>
<dbReference type="InterPro" id="IPR001650">
    <property type="entry name" value="Helicase_C-like"/>
</dbReference>
<dbReference type="GO" id="GO:0005829">
    <property type="term" value="C:cytosol"/>
    <property type="evidence" value="ECO:0007669"/>
    <property type="project" value="TreeGrafter"/>
</dbReference>
<dbReference type="InterPro" id="IPR050079">
    <property type="entry name" value="DEAD_box_RNA_helicase"/>
</dbReference>
<proteinExistence type="inferred from homology"/>
<evidence type="ECO:0000256" key="3">
    <source>
        <dbReference type="ARBA" id="ARBA00022806"/>
    </source>
</evidence>
<feature type="region of interest" description="Disordered" evidence="7">
    <location>
        <begin position="370"/>
        <end position="420"/>
    </location>
</feature>
<dbReference type="Gene3D" id="3.40.50.300">
    <property type="entry name" value="P-loop containing nucleotide triphosphate hydrolases"/>
    <property type="match status" value="2"/>
</dbReference>
<evidence type="ECO:0000259" key="10">
    <source>
        <dbReference type="PROSITE" id="PS51195"/>
    </source>
</evidence>
<sequence>MKSFQTLGVVPELIEALAKQGIKEPTPIQEQAIPPAFKGHDLIAMAQTGTGKTLAFLLPVLQRIHVDVFQEQALIIAPTRELVKQIADEAKNIGDILGVDVLPLIGGRTIEGQLQQLGRRPHVIIGTPGRLLDHATRGSLILDTVRRIVLDEADQMLHMGFLPDVESLIERTNANRQLLLFSATVPDRIRSLAKAYMKKPMSVTVKGNNVTLDTIEQRVIMVKPEEKLERLMAQIKEDNPYLAIVFCNKKEGAIRLSYELTAAGFNIGELHGDLTQGRRTQILRDFARARTQILVATDIAARGIDIEGISHIYNFDVPHDVDYYIHRIGRTGRAGTSGIAITYATQADEPWLRRIERAIEATLTKYTTDGQVKTKGRAQAPKKATTTKKPSIKSNYQATKAKRHKATGHKGANTRRRRSR</sequence>
<feature type="short sequence motif" description="Q motif" evidence="6">
    <location>
        <begin position="2"/>
        <end position="30"/>
    </location>
</feature>
<dbReference type="SMART" id="SM00490">
    <property type="entry name" value="HELICc"/>
    <property type="match status" value="1"/>
</dbReference>
<feature type="domain" description="DEAD-box RNA helicase Q" evidence="10">
    <location>
        <begin position="2"/>
        <end position="30"/>
    </location>
</feature>
<keyword evidence="2 11" id="KW-0378">Hydrolase</keyword>
<name>A0A380NGL5_9FIRM</name>
<protein>
    <submittedName>
        <fullName evidence="11">DEAD-box ATP-dependent RNA helicase CshA</fullName>
        <ecNumber evidence="11">3.6.4.13</ecNumber>
    </submittedName>
</protein>
<dbReference type="Proteomes" id="UP000255367">
    <property type="component" value="Unassembled WGS sequence"/>
</dbReference>
<dbReference type="RefSeq" id="WP_115309501.1">
    <property type="nucleotide sequence ID" value="NZ_UHIO01000001.1"/>
</dbReference>
<dbReference type="GO" id="GO:0005524">
    <property type="term" value="F:ATP binding"/>
    <property type="evidence" value="ECO:0007669"/>
    <property type="project" value="UniProtKB-KW"/>
</dbReference>
<keyword evidence="3 11" id="KW-0347">Helicase</keyword>
<feature type="compositionally biased region" description="Basic residues" evidence="7">
    <location>
        <begin position="400"/>
        <end position="420"/>
    </location>
</feature>